<dbReference type="PROSITE" id="PS51186">
    <property type="entry name" value="GNAT"/>
    <property type="match status" value="1"/>
</dbReference>
<dbReference type="GO" id="GO:1990189">
    <property type="term" value="F:protein N-terminal-serine acetyltransferase activity"/>
    <property type="evidence" value="ECO:0007669"/>
    <property type="project" value="TreeGrafter"/>
</dbReference>
<dbReference type="InterPro" id="IPR000182">
    <property type="entry name" value="GNAT_dom"/>
</dbReference>
<dbReference type="GO" id="GO:0008999">
    <property type="term" value="F:protein-N-terminal-alanine acetyltransferase activity"/>
    <property type="evidence" value="ECO:0007669"/>
    <property type="project" value="TreeGrafter"/>
</dbReference>
<dbReference type="InterPro" id="IPR016181">
    <property type="entry name" value="Acyl_CoA_acyltransferase"/>
</dbReference>
<dbReference type="Proteomes" id="UP000578686">
    <property type="component" value="Unassembled WGS sequence"/>
</dbReference>
<protein>
    <submittedName>
        <fullName evidence="2">GNAT family N-acetyltransferase</fullName>
    </submittedName>
</protein>
<evidence type="ECO:0000313" key="3">
    <source>
        <dbReference type="Proteomes" id="UP000578686"/>
    </source>
</evidence>
<dbReference type="GO" id="GO:0005737">
    <property type="term" value="C:cytoplasm"/>
    <property type="evidence" value="ECO:0007669"/>
    <property type="project" value="TreeGrafter"/>
</dbReference>
<keyword evidence="2" id="KW-0808">Transferase</keyword>
<proteinExistence type="predicted"/>
<dbReference type="Gene3D" id="3.40.630.30">
    <property type="match status" value="1"/>
</dbReference>
<comment type="caution">
    <text evidence="2">The sequence shown here is derived from an EMBL/GenBank/DDBJ whole genome shotgun (WGS) entry which is preliminary data.</text>
</comment>
<keyword evidence="3" id="KW-1185">Reference proteome</keyword>
<dbReference type="PANTHER" id="PTHR43441">
    <property type="entry name" value="RIBOSOMAL-PROTEIN-SERINE ACETYLTRANSFERASE"/>
    <property type="match status" value="1"/>
</dbReference>
<dbReference type="InterPro" id="IPR051908">
    <property type="entry name" value="Ribosomal_N-acetyltransferase"/>
</dbReference>
<gene>
    <name evidence="2" type="ORF">HCN56_18790</name>
</gene>
<organism evidence="2 3">
    <name type="scientific">Streptomyces lonarensis</name>
    <dbReference type="NCBI Taxonomy" id="700599"/>
    <lineage>
        <taxon>Bacteria</taxon>
        <taxon>Bacillati</taxon>
        <taxon>Actinomycetota</taxon>
        <taxon>Actinomycetes</taxon>
        <taxon>Kitasatosporales</taxon>
        <taxon>Streptomycetaceae</taxon>
        <taxon>Streptomyces</taxon>
    </lineage>
</organism>
<feature type="domain" description="N-acetyltransferase" evidence="1">
    <location>
        <begin position="15"/>
        <end position="190"/>
    </location>
</feature>
<dbReference type="AlphaFoldDB" id="A0A7X6I0C2"/>
<reference evidence="2 3" key="1">
    <citation type="submission" date="2020-03" db="EMBL/GenBank/DDBJ databases">
        <title>Draft genome of Streptomyces sp. ventii, isolated from the Axial Seamount in the Pacific Ocean, and resequencing of the two type strains Streptomyces lonarensis strain NCL 716 and Streptomyces bohaiensis strain 11A07.</title>
        <authorList>
            <person name="Loughran R.M."/>
            <person name="Pfannmuller K.M."/>
            <person name="Wasson B.J."/>
            <person name="Deadmond M.C."/>
            <person name="Paddock B.E."/>
            <person name="Koyack M.J."/>
            <person name="Gallegos D.A."/>
            <person name="Mitchell E.A."/>
            <person name="Ushijima B."/>
            <person name="Saw J.H."/>
            <person name="Mcphail K.L."/>
            <person name="Videau P."/>
        </authorList>
    </citation>
    <scope>NUCLEOTIDE SEQUENCE [LARGE SCALE GENOMIC DNA]</scope>
    <source>
        <strain evidence="2 3">NCL716</strain>
    </source>
</reference>
<evidence type="ECO:0000313" key="2">
    <source>
        <dbReference type="EMBL" id="NJQ07573.1"/>
    </source>
</evidence>
<evidence type="ECO:0000259" key="1">
    <source>
        <dbReference type="PROSITE" id="PS51186"/>
    </source>
</evidence>
<accession>A0A7X6I0C2</accession>
<dbReference type="PANTHER" id="PTHR43441:SF10">
    <property type="entry name" value="ACETYLTRANSFERASE"/>
    <property type="match status" value="1"/>
</dbReference>
<dbReference type="Pfam" id="PF13302">
    <property type="entry name" value="Acetyltransf_3"/>
    <property type="match status" value="1"/>
</dbReference>
<dbReference type="SUPFAM" id="SSF55729">
    <property type="entry name" value="Acyl-CoA N-acyltransferases (Nat)"/>
    <property type="match status" value="1"/>
</dbReference>
<sequence length="206" mass="22733">MTPTFPDVTLATERLVLRRYEEADQPALTAMMDDELTAAWTSVPAPYSAVDAREWIARFAPAERDEGRGIVFAVTDHLTQRLVGSVHLMKTNWRVRSAEIGYVVAPWARGEGYAVESVLAVARWLFGEQGFERMELRTAAGNTASQQVALKIGCLSEGVLRSAGMVRTRTEDGRWAEVRTDVIVWGLIPEDLEDLDDLGPVGEAAV</sequence>
<dbReference type="EMBL" id="JAAVJD010000173">
    <property type="protein sequence ID" value="NJQ07573.1"/>
    <property type="molecule type" value="Genomic_DNA"/>
</dbReference>
<name>A0A7X6I0C2_9ACTN</name>